<dbReference type="GO" id="GO:0016740">
    <property type="term" value="F:transferase activity"/>
    <property type="evidence" value="ECO:0007669"/>
    <property type="project" value="UniProtKB-KW"/>
</dbReference>
<dbReference type="PANTHER" id="PTHR12526">
    <property type="entry name" value="GLYCOSYLTRANSFERASE"/>
    <property type="match status" value="1"/>
</dbReference>
<proteinExistence type="predicted"/>
<dbReference type="Pfam" id="PF13692">
    <property type="entry name" value="Glyco_trans_1_4"/>
    <property type="match status" value="1"/>
</dbReference>
<organism evidence="2">
    <name type="scientific">Symploca sp. SIO1C4</name>
    <dbReference type="NCBI Taxonomy" id="2607765"/>
    <lineage>
        <taxon>Bacteria</taxon>
        <taxon>Bacillati</taxon>
        <taxon>Cyanobacteriota</taxon>
        <taxon>Cyanophyceae</taxon>
        <taxon>Coleofasciculales</taxon>
        <taxon>Coleofasciculaceae</taxon>
        <taxon>Symploca</taxon>
    </lineage>
</organism>
<protein>
    <submittedName>
        <fullName evidence="2">Glycosyltransferase family 4 protein</fullName>
    </submittedName>
</protein>
<accession>A0A6B3NDH2</accession>
<sequence length="428" mass="48619">MYPKPRICIALPAITCPPFGAYVLNTLPLLPYLEAEFDVTLAFCDTPEDPQLNCHYLSILEASRSSGTKTADQKGYFNPRGPLGAWQYLQVLDKFAQEQAENFDLVIEKQWSLVGGLSSAFIRYGVPSVFIIEAEFYNNIFFKGWKDKALRFALNQLLPHLRRRWMNRANGIIVETQQTKSFLLENNYPVHNKPVTTIPNGIDPNIFFPQDRKFCREQLGISQEALVLTYVGSLRRFIQEPGPIIEALGKQKPRDVVLHMIGDGHKQQELEDIAQKFAAPVIFHGRRSQQEAALYIGAADLCLAPYNKNLFPGGKFTSASLKVCEYLACGRPVLTIPCQRMEHLLAGGKYGLFVENQVDSYREFFRNLPSREELSQMENCLISDLQSSVLRDQGIVLTWQEIAQLYKQVIMEIISHNVTPVPLKFLKV</sequence>
<dbReference type="Gene3D" id="3.40.50.2000">
    <property type="entry name" value="Glycogen Phosphorylase B"/>
    <property type="match status" value="2"/>
</dbReference>
<dbReference type="EMBL" id="JAAHFQ010000244">
    <property type="protein sequence ID" value="NER28662.1"/>
    <property type="molecule type" value="Genomic_DNA"/>
</dbReference>
<dbReference type="AlphaFoldDB" id="A0A6B3NDH2"/>
<dbReference type="SUPFAM" id="SSF53756">
    <property type="entry name" value="UDP-Glycosyltransferase/glycogen phosphorylase"/>
    <property type="match status" value="1"/>
</dbReference>
<dbReference type="CDD" id="cd03801">
    <property type="entry name" value="GT4_PimA-like"/>
    <property type="match status" value="1"/>
</dbReference>
<gene>
    <name evidence="2" type="ORF">F6J89_13765</name>
</gene>
<evidence type="ECO:0000259" key="1">
    <source>
        <dbReference type="Pfam" id="PF13439"/>
    </source>
</evidence>
<comment type="caution">
    <text evidence="2">The sequence shown here is derived from an EMBL/GenBank/DDBJ whole genome shotgun (WGS) entry which is preliminary data.</text>
</comment>
<dbReference type="InterPro" id="IPR028098">
    <property type="entry name" value="Glyco_trans_4-like_N"/>
</dbReference>
<keyword evidence="2" id="KW-0808">Transferase</keyword>
<reference evidence="2" key="1">
    <citation type="submission" date="2019-11" db="EMBL/GenBank/DDBJ databases">
        <title>Genomic insights into an expanded diversity of filamentous marine cyanobacteria reveals the extraordinary biosynthetic potential of Moorea and Okeania.</title>
        <authorList>
            <person name="Ferreira Leao T."/>
            <person name="Wang M."/>
            <person name="Moss N."/>
            <person name="Da Silva R."/>
            <person name="Sanders J."/>
            <person name="Nurk S."/>
            <person name="Gurevich A."/>
            <person name="Humphrey G."/>
            <person name="Reher R."/>
            <person name="Zhu Q."/>
            <person name="Belda-Ferre P."/>
            <person name="Glukhov E."/>
            <person name="Rex R."/>
            <person name="Dorrestein P.C."/>
            <person name="Knight R."/>
            <person name="Pevzner P."/>
            <person name="Gerwick W.H."/>
            <person name="Gerwick L."/>
        </authorList>
    </citation>
    <scope>NUCLEOTIDE SEQUENCE</scope>
    <source>
        <strain evidence="2">SIO1C4</strain>
    </source>
</reference>
<evidence type="ECO:0000313" key="2">
    <source>
        <dbReference type="EMBL" id="NER28662.1"/>
    </source>
</evidence>
<dbReference type="Pfam" id="PF13439">
    <property type="entry name" value="Glyco_transf_4"/>
    <property type="match status" value="1"/>
</dbReference>
<name>A0A6B3NDH2_9CYAN</name>
<feature type="domain" description="Glycosyltransferase subfamily 4-like N-terminal" evidence="1">
    <location>
        <begin position="37"/>
        <end position="205"/>
    </location>
</feature>